<dbReference type="GeneID" id="68104599"/>
<organism evidence="2 3">
    <name type="scientific">Naegleria lovaniensis</name>
    <name type="common">Amoeba</name>
    <dbReference type="NCBI Taxonomy" id="51637"/>
    <lineage>
        <taxon>Eukaryota</taxon>
        <taxon>Discoba</taxon>
        <taxon>Heterolobosea</taxon>
        <taxon>Tetramitia</taxon>
        <taxon>Eutetramitia</taxon>
        <taxon>Vahlkampfiidae</taxon>
        <taxon>Naegleria</taxon>
    </lineage>
</organism>
<proteinExistence type="predicted"/>
<name>A0AA88GBH1_NAELO</name>
<dbReference type="InterPro" id="IPR056748">
    <property type="entry name" value="VPS13-like_C"/>
</dbReference>
<keyword evidence="3" id="KW-1185">Reference proteome</keyword>
<accession>A0AA88GBH1</accession>
<evidence type="ECO:0000313" key="2">
    <source>
        <dbReference type="EMBL" id="KAG2373406.1"/>
    </source>
</evidence>
<dbReference type="Pfam" id="PF25037">
    <property type="entry name" value="VPS13_C"/>
    <property type="match status" value="1"/>
</dbReference>
<dbReference type="AlphaFoldDB" id="A0AA88GBH1"/>
<reference evidence="2 3" key="1">
    <citation type="journal article" date="2018" name="BMC Genomics">
        <title>The genome of Naegleria lovaniensis, the basis for a comparative approach to unravel pathogenicity factors of the human pathogenic amoeba N. fowleri.</title>
        <authorList>
            <person name="Liechti N."/>
            <person name="Schurch N."/>
            <person name="Bruggmann R."/>
            <person name="Wittwer M."/>
        </authorList>
    </citation>
    <scope>NUCLEOTIDE SEQUENCE [LARGE SCALE GENOMIC DNA]</scope>
    <source>
        <strain evidence="2 3">ATCC 30569</strain>
    </source>
</reference>
<dbReference type="RefSeq" id="XP_044542580.1">
    <property type="nucleotide sequence ID" value="XM_044687879.1"/>
</dbReference>
<dbReference type="EMBL" id="PYSW02000055">
    <property type="protein sequence ID" value="KAG2373406.1"/>
    <property type="molecule type" value="Genomic_DNA"/>
</dbReference>
<feature type="domain" description="Intermembrane lipid transfer protein VPS13-like C-terminal" evidence="1">
    <location>
        <begin position="20"/>
        <end position="108"/>
    </location>
</feature>
<protein>
    <recommendedName>
        <fullName evidence="1">Intermembrane lipid transfer protein VPS13-like C-terminal domain-containing protein</fullName>
    </recommendedName>
</protein>
<evidence type="ECO:0000259" key="1">
    <source>
        <dbReference type="Pfam" id="PF25037"/>
    </source>
</evidence>
<gene>
    <name evidence="2" type="ORF">C9374_012145</name>
</gene>
<sequence length="168" mass="19365">MATRTVEGISNSSTTIFSRVRYPRVLAENGSVVRYSLTDAYAKYLTVTIDDGQYAKTNKPVYYMPDSSKQFVYLVTDKYIMKVDHADKKVKWKLALSKIKSVELVNEPHDALKVVSMEKEKSVFGTGSNIVRLLDSLDKEYLHKFKNKLNIEIARVFKEQSEYENVDY</sequence>
<evidence type="ECO:0000313" key="3">
    <source>
        <dbReference type="Proteomes" id="UP000816034"/>
    </source>
</evidence>
<comment type="caution">
    <text evidence="2">The sequence shown here is derived from an EMBL/GenBank/DDBJ whole genome shotgun (WGS) entry which is preliminary data.</text>
</comment>
<dbReference type="Proteomes" id="UP000816034">
    <property type="component" value="Unassembled WGS sequence"/>
</dbReference>